<dbReference type="Pfam" id="PF00535">
    <property type="entry name" value="Glycos_transf_2"/>
    <property type="match status" value="1"/>
</dbReference>
<dbReference type="PANTHER" id="PTHR43630">
    <property type="entry name" value="POLY-BETA-1,6-N-ACETYL-D-GLUCOSAMINE SYNTHASE"/>
    <property type="match status" value="1"/>
</dbReference>
<dbReference type="KEGG" id="hja:BST95_08340"/>
<accession>A0AAP8MEA4</accession>
<evidence type="ECO:0000313" key="4">
    <source>
        <dbReference type="Proteomes" id="UP000235162"/>
    </source>
</evidence>
<name>A0AAP8MEA4_9GAMM</name>
<dbReference type="InterPro" id="IPR001173">
    <property type="entry name" value="Glyco_trans_2-like"/>
</dbReference>
<organism evidence="3 4">
    <name type="scientific">Halioglobus japonicus</name>
    <dbReference type="NCBI Taxonomy" id="930805"/>
    <lineage>
        <taxon>Bacteria</taxon>
        <taxon>Pseudomonadati</taxon>
        <taxon>Pseudomonadota</taxon>
        <taxon>Gammaproteobacteria</taxon>
        <taxon>Cellvibrionales</taxon>
        <taxon>Halieaceae</taxon>
        <taxon>Halioglobus</taxon>
    </lineage>
</organism>
<feature type="domain" description="Glycosyltransferase 2-like" evidence="2">
    <location>
        <begin position="1"/>
        <end position="85"/>
    </location>
</feature>
<comment type="caution">
    <text evidence="3">The sequence shown here is derived from an EMBL/GenBank/DDBJ whole genome shotgun (WGS) entry which is preliminary data.</text>
</comment>
<evidence type="ECO:0000259" key="2">
    <source>
        <dbReference type="Pfam" id="PF00535"/>
    </source>
</evidence>
<comment type="similarity">
    <text evidence="1">Belongs to the glycosyltransferase 2 family. WaaE/KdtX subfamily.</text>
</comment>
<sequence>MIVVDTGSSDDSRNIVQRLGAKVFDFAWCDDFSAARNYSLEQASGDWIVVLDADEMIDPANWLRLRELVTTTERDAFFLSEHNYTNQRFEGGFVPTKQQTPYTRGFKGYKVHAIARLFRNSPAIRYRGHVHEVIDTSLGEEQYEVVNIVIHHHGEESPQRPKEVRHRSYLRLMEQDLDSDPSGRLYGTAASIRMHYLKDYATAARYYESAIRLGWRPQDSREGWALCQYLAGDLEAAYDGYRALYDEKHVSVNLCINLANLAVKRNEKPFAADLLERAIGLGVVDVKTRISLEHNIRFLRDNT</sequence>
<reference evidence="3 4" key="1">
    <citation type="submission" date="2018-01" db="EMBL/GenBank/DDBJ databases">
        <title>The draft genome sequence of Halioglobus japonicus S1-36.</title>
        <authorList>
            <person name="Du Z.-J."/>
            <person name="Shi M.-J."/>
        </authorList>
    </citation>
    <scope>NUCLEOTIDE SEQUENCE [LARGE SCALE GENOMIC DNA]</scope>
    <source>
        <strain evidence="3 4">S1-36</strain>
    </source>
</reference>
<protein>
    <submittedName>
        <fullName evidence="3">Glycosyltransferase family 2 protein</fullName>
    </submittedName>
</protein>
<dbReference type="CDD" id="cd02511">
    <property type="entry name" value="Beta4Glucosyltransferase"/>
    <property type="match status" value="1"/>
</dbReference>
<keyword evidence="4" id="KW-1185">Reference proteome</keyword>
<dbReference type="EMBL" id="PKUR01000002">
    <property type="protein sequence ID" value="PLW86246.1"/>
    <property type="molecule type" value="Genomic_DNA"/>
</dbReference>
<dbReference type="Gene3D" id="3.90.550.10">
    <property type="entry name" value="Spore Coat Polysaccharide Biosynthesis Protein SpsA, Chain A"/>
    <property type="match status" value="1"/>
</dbReference>
<dbReference type="AlphaFoldDB" id="A0AAP8MEA4"/>
<dbReference type="SUPFAM" id="SSF53448">
    <property type="entry name" value="Nucleotide-diphospho-sugar transferases"/>
    <property type="match status" value="1"/>
</dbReference>
<dbReference type="SUPFAM" id="SSF81901">
    <property type="entry name" value="HCP-like"/>
    <property type="match status" value="1"/>
</dbReference>
<gene>
    <name evidence="3" type="ORF">C0029_07385</name>
</gene>
<dbReference type="RefSeq" id="WP_084198875.1">
    <property type="nucleotide sequence ID" value="NZ_PKUR01000002.1"/>
</dbReference>
<proteinExistence type="inferred from homology"/>
<dbReference type="Proteomes" id="UP000235162">
    <property type="component" value="Unassembled WGS sequence"/>
</dbReference>
<dbReference type="InterPro" id="IPR029044">
    <property type="entry name" value="Nucleotide-diphossugar_trans"/>
</dbReference>
<dbReference type="Gene3D" id="1.25.40.10">
    <property type="entry name" value="Tetratricopeptide repeat domain"/>
    <property type="match status" value="1"/>
</dbReference>
<dbReference type="InterPro" id="IPR011990">
    <property type="entry name" value="TPR-like_helical_dom_sf"/>
</dbReference>
<dbReference type="PANTHER" id="PTHR43630:SF2">
    <property type="entry name" value="GLYCOSYLTRANSFERASE"/>
    <property type="match status" value="1"/>
</dbReference>
<evidence type="ECO:0000256" key="1">
    <source>
        <dbReference type="ARBA" id="ARBA00038494"/>
    </source>
</evidence>
<evidence type="ECO:0000313" key="3">
    <source>
        <dbReference type="EMBL" id="PLW86246.1"/>
    </source>
</evidence>